<dbReference type="HAMAP" id="MF_00233">
    <property type="entry name" value="LolB"/>
    <property type="match status" value="1"/>
</dbReference>
<sequence length="208" mass="22170">MSRRALTTAALTVLLAACAAQTPRPTLPQQQVAAAETRQIAREAGLRAQQAWSLQGRIAVSNGSKGGSGRIEWAQAGAHYEVALSAPVTRQSWRLSGDDSSALLEGLEGGPRQGLDAGALLRETTGWEIPVVALAEWVRGARAAGLGPAQVRYGADGRPARIEQGGWGIDYRWPESTATDALPERLDARRGEARVRLIVDEWSVGGRE</sequence>
<organism evidence="15 16">
    <name type="scientific">Lysobacter cavernae</name>
    <dbReference type="NCBI Taxonomy" id="1685901"/>
    <lineage>
        <taxon>Bacteria</taxon>
        <taxon>Pseudomonadati</taxon>
        <taxon>Pseudomonadota</taxon>
        <taxon>Gammaproteobacteria</taxon>
        <taxon>Lysobacterales</taxon>
        <taxon>Lysobacteraceae</taxon>
        <taxon>Lysobacter</taxon>
    </lineage>
</organism>
<evidence type="ECO:0000256" key="7">
    <source>
        <dbReference type="ARBA" id="ARBA00022927"/>
    </source>
</evidence>
<keyword evidence="8 13" id="KW-0472">Membrane</keyword>
<comment type="similarity">
    <text evidence="2 13">Belongs to the LolB family.</text>
</comment>
<evidence type="ECO:0000256" key="9">
    <source>
        <dbReference type="ARBA" id="ARBA00023139"/>
    </source>
</evidence>
<dbReference type="Gene3D" id="2.50.20.10">
    <property type="entry name" value="Lipoprotein localisation LolA/LolB/LppX"/>
    <property type="match status" value="1"/>
</dbReference>
<dbReference type="PROSITE" id="PS51257">
    <property type="entry name" value="PROKAR_LIPOPROTEIN"/>
    <property type="match status" value="1"/>
</dbReference>
<evidence type="ECO:0000256" key="5">
    <source>
        <dbReference type="ARBA" id="ARBA00022448"/>
    </source>
</evidence>
<evidence type="ECO:0000256" key="2">
    <source>
        <dbReference type="ARBA" id="ARBA00009696"/>
    </source>
</evidence>
<dbReference type="RefSeq" id="WP_386759839.1">
    <property type="nucleotide sequence ID" value="NZ_JBHRXK010000007.1"/>
</dbReference>
<evidence type="ECO:0000256" key="8">
    <source>
        <dbReference type="ARBA" id="ARBA00023136"/>
    </source>
</evidence>
<keyword evidence="12 13" id="KW-0449">Lipoprotein</keyword>
<evidence type="ECO:0000256" key="11">
    <source>
        <dbReference type="ARBA" id="ARBA00023237"/>
    </source>
</evidence>
<dbReference type="NCBIfam" id="TIGR00548">
    <property type="entry name" value="lolB"/>
    <property type="match status" value="1"/>
</dbReference>
<dbReference type="SUPFAM" id="SSF89392">
    <property type="entry name" value="Prokaryotic lipoproteins and lipoprotein localization factors"/>
    <property type="match status" value="1"/>
</dbReference>
<evidence type="ECO:0000313" key="16">
    <source>
        <dbReference type="Proteomes" id="UP001595740"/>
    </source>
</evidence>
<dbReference type="Pfam" id="PF03550">
    <property type="entry name" value="LolB"/>
    <property type="match status" value="1"/>
</dbReference>
<evidence type="ECO:0000256" key="14">
    <source>
        <dbReference type="SAM" id="SignalP"/>
    </source>
</evidence>
<keyword evidence="11 13" id="KW-0998">Cell outer membrane</keyword>
<accession>A0ABV7RVU1</accession>
<evidence type="ECO:0000256" key="12">
    <source>
        <dbReference type="ARBA" id="ARBA00023288"/>
    </source>
</evidence>
<gene>
    <name evidence="13 15" type="primary">lolB</name>
    <name evidence="15" type="ORF">ACFOLC_13765</name>
</gene>
<evidence type="ECO:0000256" key="3">
    <source>
        <dbReference type="ARBA" id="ARBA00011245"/>
    </source>
</evidence>
<name>A0ABV7RVU1_9GAMM</name>
<dbReference type="CDD" id="cd16326">
    <property type="entry name" value="LolB"/>
    <property type="match status" value="1"/>
</dbReference>
<comment type="function">
    <text evidence="13">Plays a critical role in the incorporation of lipoproteins in the outer membrane after they are released by the LolA protein.</text>
</comment>
<keyword evidence="10 13" id="KW-0143">Chaperone</keyword>
<reference evidence="16" key="1">
    <citation type="journal article" date="2019" name="Int. J. Syst. Evol. Microbiol.">
        <title>The Global Catalogue of Microorganisms (GCM) 10K type strain sequencing project: providing services to taxonomists for standard genome sequencing and annotation.</title>
        <authorList>
            <consortium name="The Broad Institute Genomics Platform"/>
            <consortium name="The Broad Institute Genome Sequencing Center for Infectious Disease"/>
            <person name="Wu L."/>
            <person name="Ma J."/>
        </authorList>
    </citation>
    <scope>NUCLEOTIDE SEQUENCE [LARGE SCALE GENOMIC DNA]</scope>
    <source>
        <strain evidence="16">KCTC 42875</strain>
    </source>
</reference>
<feature type="signal peptide" evidence="14">
    <location>
        <begin position="1"/>
        <end position="19"/>
    </location>
</feature>
<comment type="subcellular location">
    <subcellularLocation>
        <location evidence="1 13">Cell outer membrane</location>
        <topology evidence="1 13">Lipid-anchor</topology>
    </subcellularLocation>
</comment>
<evidence type="ECO:0000313" key="15">
    <source>
        <dbReference type="EMBL" id="MFC3552071.1"/>
    </source>
</evidence>
<dbReference type="Proteomes" id="UP001595740">
    <property type="component" value="Unassembled WGS sequence"/>
</dbReference>
<keyword evidence="5 13" id="KW-0813">Transport</keyword>
<keyword evidence="6 13" id="KW-0732">Signal</keyword>
<comment type="subunit">
    <text evidence="3 13">Monomer.</text>
</comment>
<evidence type="ECO:0000256" key="4">
    <source>
        <dbReference type="ARBA" id="ARBA00016202"/>
    </source>
</evidence>
<evidence type="ECO:0000256" key="6">
    <source>
        <dbReference type="ARBA" id="ARBA00022729"/>
    </source>
</evidence>
<feature type="chain" id="PRO_5046752133" description="Outer-membrane lipoprotein LolB" evidence="14">
    <location>
        <begin position="20"/>
        <end position="208"/>
    </location>
</feature>
<keyword evidence="9 13" id="KW-0564">Palmitate</keyword>
<keyword evidence="7 13" id="KW-0653">Protein transport</keyword>
<evidence type="ECO:0000256" key="13">
    <source>
        <dbReference type="HAMAP-Rule" id="MF_00233"/>
    </source>
</evidence>
<comment type="caution">
    <text evidence="15">The sequence shown here is derived from an EMBL/GenBank/DDBJ whole genome shotgun (WGS) entry which is preliminary data.</text>
</comment>
<keyword evidence="16" id="KW-1185">Reference proteome</keyword>
<evidence type="ECO:0000256" key="10">
    <source>
        <dbReference type="ARBA" id="ARBA00023186"/>
    </source>
</evidence>
<evidence type="ECO:0000256" key="1">
    <source>
        <dbReference type="ARBA" id="ARBA00004459"/>
    </source>
</evidence>
<dbReference type="InterPro" id="IPR004565">
    <property type="entry name" value="OM_lipoprot_LolB"/>
</dbReference>
<proteinExistence type="inferred from homology"/>
<dbReference type="InterPro" id="IPR029046">
    <property type="entry name" value="LolA/LolB/LppX"/>
</dbReference>
<protein>
    <recommendedName>
        <fullName evidence="4 13">Outer-membrane lipoprotein LolB</fullName>
    </recommendedName>
</protein>
<dbReference type="EMBL" id="JBHRXK010000007">
    <property type="protein sequence ID" value="MFC3552071.1"/>
    <property type="molecule type" value="Genomic_DNA"/>
</dbReference>